<organism evidence="1 2">
    <name type="scientific">Pseudopedobacter saltans (strain ATCC 51119 / DSM 12145 / JCM 21818 / CCUG 39354 / LMG 10337 / NBRC 100064 / NCIMB 13643)</name>
    <name type="common">Pedobacter saltans</name>
    <dbReference type="NCBI Taxonomy" id="762903"/>
    <lineage>
        <taxon>Bacteria</taxon>
        <taxon>Pseudomonadati</taxon>
        <taxon>Bacteroidota</taxon>
        <taxon>Sphingobacteriia</taxon>
        <taxon>Sphingobacteriales</taxon>
        <taxon>Sphingobacteriaceae</taxon>
        <taxon>Pseudopedobacter</taxon>
    </lineage>
</organism>
<dbReference type="eggNOG" id="COG3411">
    <property type="taxonomic scope" value="Bacteria"/>
</dbReference>
<reference evidence="2" key="2">
    <citation type="submission" date="2011-02" db="EMBL/GenBank/DDBJ databases">
        <title>The complete genome of Pedobacter saltans DSM 12145.</title>
        <authorList>
            <consortium name="US DOE Joint Genome Institute (JGI-PGF)"/>
            <person name="Lucas S."/>
            <person name="Copeland A."/>
            <person name="Lapidus A."/>
            <person name="Bruce D."/>
            <person name="Goodwin L."/>
            <person name="Pitluck S."/>
            <person name="Kyrpides N."/>
            <person name="Mavromatis K."/>
            <person name="Pagani I."/>
            <person name="Ivanova N."/>
            <person name="Ovchinnikova G."/>
            <person name="Lu M."/>
            <person name="Detter J.C."/>
            <person name="Han C."/>
            <person name="Land M."/>
            <person name="Hauser L."/>
            <person name="Markowitz V."/>
            <person name="Cheng J.-F."/>
            <person name="Hugenholtz P."/>
            <person name="Woyke T."/>
            <person name="Wu D."/>
            <person name="Tindall B."/>
            <person name="Pomrenke H.G."/>
            <person name="Brambilla E."/>
            <person name="Klenk H.-P."/>
            <person name="Eisen J.A."/>
        </authorList>
    </citation>
    <scope>NUCLEOTIDE SEQUENCE [LARGE SCALE GENOMIC DNA]</scope>
    <source>
        <strain evidence="2">ATCC 51119 / DSM 12145 / JCM 21818 / LMG 10337 / NBRC 100064 / NCIMB 13643</strain>
    </source>
</reference>
<dbReference type="SUPFAM" id="SSF52833">
    <property type="entry name" value="Thioredoxin-like"/>
    <property type="match status" value="1"/>
</dbReference>
<dbReference type="HOGENOM" id="CLU_180052_0_0_10"/>
<evidence type="ECO:0008006" key="3">
    <source>
        <dbReference type="Google" id="ProtNLM"/>
    </source>
</evidence>
<dbReference type="Gene3D" id="3.40.30.10">
    <property type="entry name" value="Glutaredoxin"/>
    <property type="match status" value="1"/>
</dbReference>
<dbReference type="STRING" id="762903.Pedsa_3682"/>
<dbReference type="Pfam" id="PF01257">
    <property type="entry name" value="2Fe-2S_thioredx"/>
    <property type="match status" value="1"/>
</dbReference>
<proteinExistence type="predicted"/>
<reference evidence="1 2" key="1">
    <citation type="journal article" date="2011" name="Stand. Genomic Sci.">
        <title>Complete genome sequence of the gliding, heparinolytic Pedobacter saltans type strain (113).</title>
        <authorList>
            <person name="Liolios K."/>
            <person name="Sikorski J."/>
            <person name="Lu M."/>
            <person name="Nolan M."/>
            <person name="Lapidus A."/>
            <person name="Lucas S."/>
            <person name="Hammon N."/>
            <person name="Deshpande S."/>
            <person name="Cheng J.F."/>
            <person name="Tapia R."/>
            <person name="Han C."/>
            <person name="Goodwin L."/>
            <person name="Pitluck S."/>
            <person name="Huntemann M."/>
            <person name="Ivanova N."/>
            <person name="Pagani I."/>
            <person name="Mavromatis K."/>
            <person name="Ovchinikova G."/>
            <person name="Pati A."/>
            <person name="Chen A."/>
            <person name="Palaniappan K."/>
            <person name="Land M."/>
            <person name="Hauser L."/>
            <person name="Brambilla E.M."/>
            <person name="Kotsyurbenko O."/>
            <person name="Rohde M."/>
            <person name="Tindall B.J."/>
            <person name="Abt B."/>
            <person name="Goker M."/>
            <person name="Detter J.C."/>
            <person name="Woyke T."/>
            <person name="Bristow J."/>
            <person name="Eisen J.A."/>
            <person name="Markowitz V."/>
            <person name="Hugenholtz P."/>
            <person name="Klenk H.P."/>
            <person name="Kyrpides N.C."/>
        </authorList>
    </citation>
    <scope>NUCLEOTIDE SEQUENCE [LARGE SCALE GENOMIC DNA]</scope>
    <source>
        <strain evidence="2">ATCC 51119 / DSM 12145 / JCM 21818 / LMG 10337 / NBRC 100064 / NCIMB 13643</strain>
    </source>
</reference>
<sequence>MLSLCSGSNFNFKKMSKFCIPEHVIYICTGSKCSKRGGKECYKTLKSFLKDSKLRDKIELVRIECTDRCKFAPVLNFQPDNIWLKEYSEKEVLTVLSDIAK</sequence>
<dbReference type="EMBL" id="CP002545">
    <property type="protein sequence ID" value="ADY54211.1"/>
    <property type="molecule type" value="Genomic_DNA"/>
</dbReference>
<dbReference type="AlphaFoldDB" id="F0S5N7"/>
<evidence type="ECO:0000313" key="2">
    <source>
        <dbReference type="Proteomes" id="UP000000310"/>
    </source>
</evidence>
<dbReference type="CDD" id="cd02980">
    <property type="entry name" value="TRX_Fd_family"/>
    <property type="match status" value="1"/>
</dbReference>
<dbReference type="KEGG" id="psn:Pedsa_3682"/>
<gene>
    <name evidence="1" type="ordered locus">Pedsa_3682</name>
</gene>
<dbReference type="Proteomes" id="UP000000310">
    <property type="component" value="Chromosome"/>
</dbReference>
<name>F0S5N7_PSESL</name>
<evidence type="ECO:0000313" key="1">
    <source>
        <dbReference type="EMBL" id="ADY54211.1"/>
    </source>
</evidence>
<accession>F0S5N7</accession>
<dbReference type="InterPro" id="IPR036249">
    <property type="entry name" value="Thioredoxin-like_sf"/>
</dbReference>
<keyword evidence="2" id="KW-1185">Reference proteome</keyword>
<protein>
    <recommendedName>
        <fullName evidence="3">2Fe-2S ferredoxin</fullName>
    </recommendedName>
</protein>